<dbReference type="SUPFAM" id="SSF52540">
    <property type="entry name" value="P-loop containing nucleoside triphosphate hydrolases"/>
    <property type="match status" value="1"/>
</dbReference>
<dbReference type="GO" id="GO:0005524">
    <property type="term" value="F:ATP binding"/>
    <property type="evidence" value="ECO:0007669"/>
    <property type="project" value="UniProtKB-KW"/>
</dbReference>
<reference evidence="4 5" key="1">
    <citation type="submission" date="2016-10" db="EMBL/GenBank/DDBJ databases">
        <authorList>
            <person name="de Groot N.N."/>
        </authorList>
    </citation>
    <scope>NUCLEOTIDE SEQUENCE [LARGE SCALE GENOMIC DNA]</scope>
    <source>
        <strain evidence="4 5">DSM 43019</strain>
    </source>
</reference>
<evidence type="ECO:0000256" key="2">
    <source>
        <dbReference type="ARBA" id="ARBA00022840"/>
    </source>
</evidence>
<evidence type="ECO:0000259" key="3">
    <source>
        <dbReference type="PROSITE" id="PS50043"/>
    </source>
</evidence>
<dbReference type="SMART" id="SM00421">
    <property type="entry name" value="HTH_LUXR"/>
    <property type="match status" value="1"/>
</dbReference>
<dbReference type="PANTHER" id="PTHR16305:SF35">
    <property type="entry name" value="TRANSCRIPTIONAL ACTIVATOR DOMAIN"/>
    <property type="match status" value="1"/>
</dbReference>
<dbReference type="GO" id="GO:0006355">
    <property type="term" value="P:regulation of DNA-templated transcription"/>
    <property type="evidence" value="ECO:0007669"/>
    <property type="project" value="InterPro"/>
</dbReference>
<dbReference type="GO" id="GO:0003677">
    <property type="term" value="F:DNA binding"/>
    <property type="evidence" value="ECO:0007669"/>
    <property type="project" value="InterPro"/>
</dbReference>
<dbReference type="PROSITE" id="PS50043">
    <property type="entry name" value="HTH_LUXR_2"/>
    <property type="match status" value="1"/>
</dbReference>
<sequence length="884" mass="92954">MRGLLRDVGERGSALIIRGPAGIGKSTLVDDARATAIERGFRVLTCAGVQRESSSGLAGLQQLLHVVVDRADDLPDRQREALHSVFGLGPATAPDRLVLSLAVLGLLEDLAQQQPLLLIVEDVQWMDGPTAGLIGFVGRRVRDTAIVMLVTCRSDEADAVTELGLPEMPVGRLADGDATALLAALDPGMRREVRDRILDEAEGNPLALVELSRGLMERGLHDTAGLPARLPIGARLENVFADQAAQLPRPAQDLLLLAAAGDAATLTEIGKAARLLGIDAPEQRMREAAEAGLVRPAGDELTFRHPLIRSAVYGAAPFPRRIAAHRALAEVFAGDPERSAWHRSAGTVGRDETVARDLETAAGLAAARGVPGSAMRYLERAAELSPDPGQAARRLARAADAARQSGVPDAAARLIAAARKVADPLVAAELAVTESFLAFYVGGEVLPIDRLIEIARRTAAVDRDLAVTLLLFAAIRCRHEAPASADGERILDRLRELGLTAADPSMTMATAYLAPTRDPESLLAAVRAAAGDMSVLPLVYANGLGAAADALHDWVLAGACWTVAVEGYRRAGALADLASIQIQLARNLMMRGRLADAALTADEARRHGADLGLPLIATSAEVVAAQVAVWRGDAESVAAVHSDRADLRFHLGWARGLSALSASRPAEALAELLIAADHPDLGPLVVADLAEAASRAGDTGRAALRLEALADQVRPFRSALLEILVECGRGLLAGDGDHAEEHFRAAIGPPAVAADFPLQVARTRLVHGEWLRRRRRTSAARDEFAAAAAAFDLAGALPWAARARAELRATGVAVDAAAGQPAAALLTAQELQIARLAAQGRTNKEIADQLFLSHRTVGAHLYRVFPKLGITSRAALAGALGEAT</sequence>
<dbReference type="InterPro" id="IPR036388">
    <property type="entry name" value="WH-like_DNA-bd_sf"/>
</dbReference>
<dbReference type="InterPro" id="IPR000792">
    <property type="entry name" value="Tscrpt_reg_LuxR_C"/>
</dbReference>
<dbReference type="PANTHER" id="PTHR16305">
    <property type="entry name" value="TESTICULAR SOLUBLE ADENYLYL CYCLASE"/>
    <property type="match status" value="1"/>
</dbReference>
<evidence type="ECO:0000256" key="1">
    <source>
        <dbReference type="ARBA" id="ARBA00022741"/>
    </source>
</evidence>
<dbReference type="PROSITE" id="PS00622">
    <property type="entry name" value="HTH_LUXR_1"/>
    <property type="match status" value="1"/>
</dbReference>
<gene>
    <name evidence="4" type="ORF">SAMN05421541_106488</name>
</gene>
<dbReference type="PRINTS" id="PR00038">
    <property type="entry name" value="HTHLUXR"/>
</dbReference>
<dbReference type="Gene3D" id="1.10.10.10">
    <property type="entry name" value="Winged helix-like DNA-binding domain superfamily/Winged helix DNA-binding domain"/>
    <property type="match status" value="1"/>
</dbReference>
<proteinExistence type="predicted"/>
<keyword evidence="5" id="KW-1185">Reference proteome</keyword>
<dbReference type="InterPro" id="IPR041664">
    <property type="entry name" value="AAA_16"/>
</dbReference>
<organism evidence="4 5">
    <name type="scientific">Actinoplanes philippinensis</name>
    <dbReference type="NCBI Taxonomy" id="35752"/>
    <lineage>
        <taxon>Bacteria</taxon>
        <taxon>Bacillati</taxon>
        <taxon>Actinomycetota</taxon>
        <taxon>Actinomycetes</taxon>
        <taxon>Micromonosporales</taxon>
        <taxon>Micromonosporaceae</taxon>
        <taxon>Actinoplanes</taxon>
    </lineage>
</organism>
<dbReference type="SUPFAM" id="SSF46894">
    <property type="entry name" value="C-terminal effector domain of the bipartite response regulators"/>
    <property type="match status" value="1"/>
</dbReference>
<dbReference type="AlphaFoldDB" id="A0A1I2GF99"/>
<feature type="domain" description="HTH luxR-type" evidence="3">
    <location>
        <begin position="819"/>
        <end position="884"/>
    </location>
</feature>
<dbReference type="GO" id="GO:0005737">
    <property type="term" value="C:cytoplasm"/>
    <property type="evidence" value="ECO:0007669"/>
    <property type="project" value="TreeGrafter"/>
</dbReference>
<dbReference type="InterPro" id="IPR027417">
    <property type="entry name" value="P-loop_NTPase"/>
</dbReference>
<evidence type="ECO:0000313" key="5">
    <source>
        <dbReference type="Proteomes" id="UP000199645"/>
    </source>
</evidence>
<dbReference type="Proteomes" id="UP000199645">
    <property type="component" value="Unassembled WGS sequence"/>
</dbReference>
<evidence type="ECO:0000313" key="4">
    <source>
        <dbReference type="EMBL" id="SFF15873.1"/>
    </source>
</evidence>
<protein>
    <submittedName>
        <fullName evidence="4">AAA ATPase domain-containing protein</fullName>
    </submittedName>
</protein>
<dbReference type="CDD" id="cd06170">
    <property type="entry name" value="LuxR_C_like"/>
    <property type="match status" value="1"/>
</dbReference>
<keyword evidence="2" id="KW-0067">ATP-binding</keyword>
<dbReference type="Pfam" id="PF00196">
    <property type="entry name" value="GerE"/>
    <property type="match status" value="1"/>
</dbReference>
<dbReference type="STRING" id="35752.SAMN05421541_106488"/>
<name>A0A1I2GF99_9ACTN</name>
<dbReference type="GO" id="GO:0004016">
    <property type="term" value="F:adenylate cyclase activity"/>
    <property type="evidence" value="ECO:0007669"/>
    <property type="project" value="TreeGrafter"/>
</dbReference>
<dbReference type="EMBL" id="FONV01000006">
    <property type="protein sequence ID" value="SFF15873.1"/>
    <property type="molecule type" value="Genomic_DNA"/>
</dbReference>
<keyword evidence="1" id="KW-0547">Nucleotide-binding</keyword>
<accession>A0A1I2GF99</accession>
<dbReference type="Pfam" id="PF13191">
    <property type="entry name" value="AAA_16"/>
    <property type="match status" value="1"/>
</dbReference>
<dbReference type="InterPro" id="IPR016032">
    <property type="entry name" value="Sig_transdc_resp-reg_C-effctor"/>
</dbReference>